<organism evidence="1 2">
    <name type="scientific">Trichinella nelsoni</name>
    <dbReference type="NCBI Taxonomy" id="6336"/>
    <lineage>
        <taxon>Eukaryota</taxon>
        <taxon>Metazoa</taxon>
        <taxon>Ecdysozoa</taxon>
        <taxon>Nematoda</taxon>
        <taxon>Enoplea</taxon>
        <taxon>Dorylaimia</taxon>
        <taxon>Trichinellida</taxon>
        <taxon>Trichinellidae</taxon>
        <taxon>Trichinella</taxon>
    </lineage>
</organism>
<proteinExistence type="predicted"/>
<name>A0A0V0RE55_9BILA</name>
<reference evidence="1 2" key="1">
    <citation type="submission" date="2015-01" db="EMBL/GenBank/DDBJ databases">
        <title>Evolution of Trichinella species and genotypes.</title>
        <authorList>
            <person name="Korhonen P.K."/>
            <person name="Edoardo P."/>
            <person name="Giuseppe L.R."/>
            <person name="Gasser R.B."/>
        </authorList>
    </citation>
    <scope>NUCLEOTIDE SEQUENCE [LARGE SCALE GENOMIC DNA]</scope>
    <source>
        <strain evidence="1">ISS37</strain>
    </source>
</reference>
<feature type="non-terminal residue" evidence="1">
    <location>
        <position position="1"/>
    </location>
</feature>
<sequence>LMFFLVTQVRNCEDESRILNDLHRITAVESVKYVVDKVMPVNGLQGLLNYVNFRRKYLRECPGHSLKANENLHIALKLWITSSHEACTVCNPCSHGRKGVSYPSQWAFAYHKKTGRCTSQHFVLDSNGLLAADATLKLFFMVLMFFLVTQVRNCEDEPHLE</sequence>
<accession>A0A0V0RE55</accession>
<dbReference type="EMBL" id="JYDL01000274">
    <property type="protein sequence ID" value="KRX12766.1"/>
    <property type="molecule type" value="Genomic_DNA"/>
</dbReference>
<keyword evidence="2" id="KW-1185">Reference proteome</keyword>
<evidence type="ECO:0000313" key="2">
    <source>
        <dbReference type="Proteomes" id="UP000054630"/>
    </source>
</evidence>
<dbReference type="Proteomes" id="UP000054630">
    <property type="component" value="Unassembled WGS sequence"/>
</dbReference>
<protein>
    <submittedName>
        <fullName evidence="1">Uncharacterized protein</fullName>
    </submittedName>
</protein>
<dbReference type="AlphaFoldDB" id="A0A0V0RE55"/>
<comment type="caution">
    <text evidence="1">The sequence shown here is derived from an EMBL/GenBank/DDBJ whole genome shotgun (WGS) entry which is preliminary data.</text>
</comment>
<gene>
    <name evidence="1" type="ORF">T07_6397</name>
</gene>
<evidence type="ECO:0000313" key="1">
    <source>
        <dbReference type="EMBL" id="KRX12766.1"/>
    </source>
</evidence>